<organism evidence="4 5">
    <name type="scientific">Caerostris darwini</name>
    <dbReference type="NCBI Taxonomy" id="1538125"/>
    <lineage>
        <taxon>Eukaryota</taxon>
        <taxon>Metazoa</taxon>
        <taxon>Ecdysozoa</taxon>
        <taxon>Arthropoda</taxon>
        <taxon>Chelicerata</taxon>
        <taxon>Arachnida</taxon>
        <taxon>Araneae</taxon>
        <taxon>Araneomorphae</taxon>
        <taxon>Entelegynae</taxon>
        <taxon>Araneoidea</taxon>
        <taxon>Araneidae</taxon>
        <taxon>Caerostris</taxon>
    </lineage>
</organism>
<evidence type="ECO:0000256" key="1">
    <source>
        <dbReference type="ARBA" id="ARBA00006484"/>
    </source>
</evidence>
<accession>A0AAV4R422</accession>
<evidence type="ECO:0000256" key="3">
    <source>
        <dbReference type="RuleBase" id="RU000363"/>
    </source>
</evidence>
<dbReference type="EMBL" id="BPLQ01005580">
    <property type="protein sequence ID" value="GIY15749.1"/>
    <property type="molecule type" value="Genomic_DNA"/>
</dbReference>
<comment type="similarity">
    <text evidence="1 3">Belongs to the short-chain dehydrogenases/reductases (SDR) family.</text>
</comment>
<keyword evidence="2" id="KW-0560">Oxidoreductase</keyword>
<keyword evidence="5" id="KW-1185">Reference proteome</keyword>
<protein>
    <recommendedName>
        <fullName evidence="6">Dehydrogenase/reductase SDR family member 11</fullName>
    </recommendedName>
</protein>
<evidence type="ECO:0000313" key="5">
    <source>
        <dbReference type="Proteomes" id="UP001054837"/>
    </source>
</evidence>
<gene>
    <name evidence="4" type="primary">DHRS11</name>
    <name evidence="4" type="ORF">CDAR_266961</name>
</gene>
<dbReference type="InterPro" id="IPR036291">
    <property type="entry name" value="NAD(P)-bd_dom_sf"/>
</dbReference>
<proteinExistence type="inferred from homology"/>
<comment type="caution">
    <text evidence="4">The sequence shown here is derived from an EMBL/GenBank/DDBJ whole genome shotgun (WGS) entry which is preliminary data.</text>
</comment>
<dbReference type="SUPFAM" id="SSF51735">
    <property type="entry name" value="NAD(P)-binding Rossmann-fold domains"/>
    <property type="match status" value="1"/>
</dbReference>
<reference evidence="4 5" key="1">
    <citation type="submission" date="2021-06" db="EMBL/GenBank/DDBJ databases">
        <title>Caerostris darwini draft genome.</title>
        <authorList>
            <person name="Kono N."/>
            <person name="Arakawa K."/>
        </authorList>
    </citation>
    <scope>NUCLEOTIDE SEQUENCE [LARGE SCALE GENOMIC DNA]</scope>
</reference>
<evidence type="ECO:0000313" key="4">
    <source>
        <dbReference type="EMBL" id="GIY15749.1"/>
    </source>
</evidence>
<dbReference type="AlphaFoldDB" id="A0AAV4R422"/>
<dbReference type="Proteomes" id="UP001054837">
    <property type="component" value="Unassembled WGS sequence"/>
</dbReference>
<dbReference type="GO" id="GO:0016491">
    <property type="term" value="F:oxidoreductase activity"/>
    <property type="evidence" value="ECO:0007669"/>
    <property type="project" value="UniProtKB-KW"/>
</dbReference>
<dbReference type="PANTHER" id="PTHR43115:SF4">
    <property type="entry name" value="DEHYDROGENASE_REDUCTASE SDR FAMILY MEMBER 11"/>
    <property type="match status" value="1"/>
</dbReference>
<evidence type="ECO:0000256" key="2">
    <source>
        <dbReference type="ARBA" id="ARBA00023002"/>
    </source>
</evidence>
<dbReference type="InterPro" id="IPR002347">
    <property type="entry name" value="SDR_fam"/>
</dbReference>
<dbReference type="PRINTS" id="PR00080">
    <property type="entry name" value="SDRFAMILY"/>
</dbReference>
<dbReference type="PANTHER" id="PTHR43115">
    <property type="entry name" value="DEHYDROGENASE/REDUCTASE SDR FAMILY MEMBER 11"/>
    <property type="match status" value="1"/>
</dbReference>
<name>A0AAV4R422_9ARAC</name>
<dbReference type="PRINTS" id="PR00081">
    <property type="entry name" value="GDHRDH"/>
</dbReference>
<sequence>MFDEIRQTFDRLDVCINNAGLSHNSPLLTGKPSEWRNTLDVNVMALCICTQLAVKLMQEKGIDDGQIIHISSIGGHRIGTVGQHGLHFYCASKFMVRALTDGLRNELKALKSHIRIASVSPGIVQTEILSTYLKNDPIRKPSDLYGAMKALQPEDIADSVIHILSAPPHVEVHDVILRPYEQAT</sequence>
<dbReference type="Gene3D" id="3.40.50.720">
    <property type="entry name" value="NAD(P)-binding Rossmann-like Domain"/>
    <property type="match status" value="1"/>
</dbReference>
<dbReference type="Pfam" id="PF00106">
    <property type="entry name" value="adh_short"/>
    <property type="match status" value="1"/>
</dbReference>
<evidence type="ECO:0008006" key="6">
    <source>
        <dbReference type="Google" id="ProtNLM"/>
    </source>
</evidence>